<evidence type="ECO:0000256" key="8">
    <source>
        <dbReference type="SAM" id="SignalP"/>
    </source>
</evidence>
<dbReference type="GO" id="GO:0004620">
    <property type="term" value="F:phospholipase activity"/>
    <property type="evidence" value="ECO:0007669"/>
    <property type="project" value="InterPro"/>
</dbReference>
<gene>
    <name evidence="9" type="ORF">HJG63_015426</name>
</gene>
<dbReference type="GO" id="GO:0009395">
    <property type="term" value="P:phospholipid catabolic process"/>
    <property type="evidence" value="ECO:0007669"/>
    <property type="project" value="TreeGrafter"/>
</dbReference>
<evidence type="ECO:0000256" key="5">
    <source>
        <dbReference type="ARBA" id="ARBA00023098"/>
    </source>
</evidence>
<evidence type="ECO:0000256" key="3">
    <source>
        <dbReference type="ARBA" id="ARBA00022801"/>
    </source>
</evidence>
<keyword evidence="4 7" id="KW-0442">Lipid degradation</keyword>
<evidence type="ECO:0000313" key="9">
    <source>
        <dbReference type="EMBL" id="KAF6497061.1"/>
    </source>
</evidence>
<reference evidence="9 10" key="1">
    <citation type="journal article" date="2020" name="Nature">
        <title>Six reference-quality genomes reveal evolution of bat adaptations.</title>
        <authorList>
            <person name="Jebb D."/>
            <person name="Huang Z."/>
            <person name="Pippel M."/>
            <person name="Hughes G.M."/>
            <person name="Lavrichenko K."/>
            <person name="Devanna P."/>
            <person name="Winkler S."/>
            <person name="Jermiin L.S."/>
            <person name="Skirmuntt E.C."/>
            <person name="Katzourakis A."/>
            <person name="Burkitt-Gray L."/>
            <person name="Ray D.A."/>
            <person name="Sullivan K.A.M."/>
            <person name="Roscito J.G."/>
            <person name="Kirilenko B.M."/>
            <person name="Davalos L.M."/>
            <person name="Corthals A.P."/>
            <person name="Power M.L."/>
            <person name="Jones G."/>
            <person name="Ransome R.D."/>
            <person name="Dechmann D.K.N."/>
            <person name="Locatelli A.G."/>
            <person name="Puechmaille S.J."/>
            <person name="Fedrigo O."/>
            <person name="Jarvis E.D."/>
            <person name="Hiller M."/>
            <person name="Vernes S.C."/>
            <person name="Myers E.W."/>
            <person name="Teeling E.C."/>
        </authorList>
    </citation>
    <scope>NUCLEOTIDE SEQUENCE [LARGE SCALE GENOMIC DNA]</scope>
    <source>
        <strain evidence="9">MRouAeg1</strain>
        <tissue evidence="9">Muscle</tissue>
    </source>
</reference>
<feature type="signal peptide" evidence="8">
    <location>
        <begin position="1"/>
        <end position="41"/>
    </location>
</feature>
<keyword evidence="6" id="KW-0325">Glycoprotein</keyword>
<comment type="function">
    <text evidence="7">Putative phospholipase.</text>
</comment>
<dbReference type="Proteomes" id="UP000593571">
    <property type="component" value="Unassembled WGS sequence"/>
</dbReference>
<keyword evidence="3 7" id="KW-0378">Hydrolase</keyword>
<evidence type="ECO:0000256" key="1">
    <source>
        <dbReference type="ARBA" id="ARBA00007835"/>
    </source>
</evidence>
<dbReference type="AlphaFoldDB" id="A0A7J8JKL6"/>
<accession>A0A7J8JKL6</accession>
<dbReference type="InterPro" id="IPR043042">
    <property type="entry name" value="PLipase_B-like_dom3"/>
</dbReference>
<dbReference type="EC" id="3.1.1.-" evidence="7"/>
<evidence type="ECO:0000313" key="10">
    <source>
        <dbReference type="Proteomes" id="UP000593571"/>
    </source>
</evidence>
<proteinExistence type="inferred from homology"/>
<dbReference type="InterPro" id="IPR043040">
    <property type="entry name" value="PLipase_B-like_dom1"/>
</dbReference>
<dbReference type="EMBL" id="JACASE010000002">
    <property type="protein sequence ID" value="KAF6497061.1"/>
    <property type="molecule type" value="Genomic_DNA"/>
</dbReference>
<dbReference type="Gene3D" id="3.60.60.20">
    <property type="match status" value="1"/>
</dbReference>
<dbReference type="Pfam" id="PF04916">
    <property type="entry name" value="Phospholip_B"/>
    <property type="match status" value="1"/>
</dbReference>
<feature type="chain" id="PRO_5029852753" description="Phospholipase B-like" evidence="8">
    <location>
        <begin position="42"/>
        <end position="420"/>
    </location>
</feature>
<dbReference type="PANTHER" id="PTHR12370:SF1">
    <property type="entry name" value="PHOSPHOLIPASE B-LIKE 1"/>
    <property type="match status" value="1"/>
</dbReference>
<comment type="similarity">
    <text evidence="1 7">Belongs to the phospholipase B-like family.</text>
</comment>
<dbReference type="PANTHER" id="PTHR12370">
    <property type="entry name" value="PHOSPHOLIPASE B-RELATED"/>
    <property type="match status" value="1"/>
</dbReference>
<evidence type="ECO:0000256" key="7">
    <source>
        <dbReference type="RuleBase" id="RU364138"/>
    </source>
</evidence>
<sequence length="420" mass="47593">MSRRSLGGRLLGLPAWSAPPLPPQLLPLLLLSAAAVPPSLAEVFYATAYWMPSEKTVNVKHVLDKNGDAYGFYNNSVNTTGWGILEIKAGYGSQTLSNDIIMYVAGYLEGYLTAPHMYDHFTNLYPQLIKKPSIVDKVQEFMKKQDEWAHNNIKSYKDDPFWRHTGYVMAQMNGLYVGAMNRATLIGTKPMTLFQIQFLNAVGDLLDLIPSLSPLKNSSLKVFKRWDMGHCSALIKVLPGFENIYFAHSSWYTYAAMLRIYKHWDFNIVDKDTSCSRLSFSSYPGFLESLDDFYILSSGLILLQTTNSVYNKTLLKSLTPQSLLAWQRVRVANMMANGGRQWAEIFSKYNSGTYNNQYMVLDLKRVKPKHSLDTETLYVVEQIPSYVEFSDQTDVLRKGTFFILQAGSVMSMCVSMCVCI</sequence>
<organism evidence="9 10">
    <name type="scientific">Rousettus aegyptiacus</name>
    <name type="common">Egyptian fruit bat</name>
    <name type="synonym">Pteropus aegyptiacus</name>
    <dbReference type="NCBI Taxonomy" id="9407"/>
    <lineage>
        <taxon>Eukaryota</taxon>
        <taxon>Metazoa</taxon>
        <taxon>Chordata</taxon>
        <taxon>Craniata</taxon>
        <taxon>Vertebrata</taxon>
        <taxon>Euteleostomi</taxon>
        <taxon>Mammalia</taxon>
        <taxon>Eutheria</taxon>
        <taxon>Laurasiatheria</taxon>
        <taxon>Chiroptera</taxon>
        <taxon>Yinpterochiroptera</taxon>
        <taxon>Pteropodoidea</taxon>
        <taxon>Pteropodidae</taxon>
        <taxon>Rousettinae</taxon>
        <taxon>Rousettus</taxon>
    </lineage>
</organism>
<dbReference type="Gene3D" id="1.10.439.20">
    <property type="entry name" value="Phospholipase B-like, domain 2"/>
    <property type="match status" value="1"/>
</dbReference>
<keyword evidence="5 7" id="KW-0443">Lipid metabolism</keyword>
<name>A0A7J8JKL6_ROUAE</name>
<protein>
    <recommendedName>
        <fullName evidence="7">Phospholipase B-like</fullName>
        <ecNumber evidence="7">3.1.1.-</ecNumber>
    </recommendedName>
</protein>
<keyword evidence="10" id="KW-1185">Reference proteome</keyword>
<dbReference type="InterPro" id="IPR007000">
    <property type="entry name" value="PLipase_B-like"/>
</dbReference>
<comment type="caution">
    <text evidence="9">The sequence shown here is derived from an EMBL/GenBank/DDBJ whole genome shotgun (WGS) entry which is preliminary data.</text>
</comment>
<evidence type="ECO:0000256" key="2">
    <source>
        <dbReference type="ARBA" id="ARBA00022729"/>
    </source>
</evidence>
<evidence type="ECO:0000256" key="6">
    <source>
        <dbReference type="ARBA" id="ARBA00023180"/>
    </source>
</evidence>
<dbReference type="GO" id="GO:0005576">
    <property type="term" value="C:extracellular region"/>
    <property type="evidence" value="ECO:0007669"/>
    <property type="project" value="TreeGrafter"/>
</dbReference>
<dbReference type="Gene3D" id="2.10.70.60">
    <property type="entry name" value="Phospholipase B-like, domain 1"/>
    <property type="match status" value="1"/>
</dbReference>
<evidence type="ECO:0000256" key="4">
    <source>
        <dbReference type="ARBA" id="ARBA00022963"/>
    </source>
</evidence>
<keyword evidence="2 8" id="KW-0732">Signal</keyword>
<dbReference type="InterPro" id="IPR043041">
    <property type="entry name" value="PLipase_B-like_dom2"/>
</dbReference>